<dbReference type="WBParaSite" id="EVEC_0000731801-mRNA-1">
    <property type="protein sequence ID" value="EVEC_0000731801-mRNA-1"/>
    <property type="gene ID" value="EVEC_0000731801"/>
</dbReference>
<evidence type="ECO:0000313" key="4">
    <source>
        <dbReference type="WBParaSite" id="EVEC_0000731801-mRNA-1"/>
    </source>
</evidence>
<dbReference type="OrthoDB" id="5810769at2759"/>
<feature type="transmembrane region" description="Helical" evidence="1">
    <location>
        <begin position="6"/>
        <end position="27"/>
    </location>
</feature>
<reference evidence="4" key="1">
    <citation type="submission" date="2017-02" db="UniProtKB">
        <authorList>
            <consortium name="WormBaseParasite"/>
        </authorList>
    </citation>
    <scope>IDENTIFICATION</scope>
</reference>
<keyword evidence="1" id="KW-0812">Transmembrane</keyword>
<name>A0A0N4VA36_ENTVE</name>
<gene>
    <name evidence="2" type="ORF">EVEC_LOCUS6839</name>
</gene>
<evidence type="ECO:0000313" key="3">
    <source>
        <dbReference type="Proteomes" id="UP000274131"/>
    </source>
</evidence>
<dbReference type="Proteomes" id="UP000274131">
    <property type="component" value="Unassembled WGS sequence"/>
</dbReference>
<dbReference type="EMBL" id="UXUI01008668">
    <property type="protein sequence ID" value="VDD92088.1"/>
    <property type="molecule type" value="Genomic_DNA"/>
</dbReference>
<proteinExistence type="predicted"/>
<accession>A0A0N4VA36</accession>
<evidence type="ECO:0000313" key="2">
    <source>
        <dbReference type="EMBL" id="VDD92088.1"/>
    </source>
</evidence>
<keyword evidence="1" id="KW-1133">Transmembrane helix</keyword>
<reference evidence="2 3" key="2">
    <citation type="submission" date="2018-10" db="EMBL/GenBank/DDBJ databases">
        <authorList>
            <consortium name="Pathogen Informatics"/>
        </authorList>
    </citation>
    <scope>NUCLEOTIDE SEQUENCE [LARGE SCALE GENOMIC DNA]</scope>
</reference>
<keyword evidence="1" id="KW-0472">Membrane</keyword>
<organism evidence="4">
    <name type="scientific">Enterobius vermicularis</name>
    <name type="common">Human pinworm</name>
    <dbReference type="NCBI Taxonomy" id="51028"/>
    <lineage>
        <taxon>Eukaryota</taxon>
        <taxon>Metazoa</taxon>
        <taxon>Ecdysozoa</taxon>
        <taxon>Nematoda</taxon>
        <taxon>Chromadorea</taxon>
        <taxon>Rhabditida</taxon>
        <taxon>Spirurina</taxon>
        <taxon>Oxyuridomorpha</taxon>
        <taxon>Oxyuroidea</taxon>
        <taxon>Oxyuridae</taxon>
        <taxon>Enterobius</taxon>
    </lineage>
</organism>
<evidence type="ECO:0000256" key="1">
    <source>
        <dbReference type="SAM" id="Phobius"/>
    </source>
</evidence>
<protein>
    <submittedName>
        <fullName evidence="4">ATP synthase subunit e, mitochondrial</fullName>
    </submittedName>
</protein>
<dbReference type="AlphaFoldDB" id="A0A0N4VA36"/>
<sequence length="60" mass="6812">MLSRLILGSANTLRAVIITYIGLYFVYKWGSKKRRAALEAAKKREQENIVRDAMARSGLL</sequence>
<keyword evidence="3" id="KW-1185">Reference proteome</keyword>